<evidence type="ECO:0000256" key="3">
    <source>
        <dbReference type="ARBA" id="ARBA00018753"/>
    </source>
</evidence>
<accession>A0A7V2AUH5</accession>
<keyword evidence="8 10" id="KW-0030">Aminoacyl-tRNA synthetase</keyword>
<evidence type="ECO:0000256" key="11">
    <source>
        <dbReference type="SAM" id="MobiDB-lite"/>
    </source>
</evidence>
<dbReference type="InterPro" id="IPR015413">
    <property type="entry name" value="Methionyl/Leucyl_tRNA_Synth"/>
</dbReference>
<evidence type="ECO:0000256" key="4">
    <source>
        <dbReference type="ARBA" id="ARBA00022598"/>
    </source>
</evidence>
<evidence type="ECO:0000259" key="12">
    <source>
        <dbReference type="Pfam" id="PF09334"/>
    </source>
</evidence>
<comment type="caution">
    <text evidence="13">The sequence shown here is derived from an EMBL/GenBank/DDBJ whole genome shotgun (WGS) entry which is preliminary data.</text>
</comment>
<dbReference type="GO" id="GO:0006431">
    <property type="term" value="P:methionyl-tRNA aminoacylation"/>
    <property type="evidence" value="ECO:0007669"/>
    <property type="project" value="InterPro"/>
</dbReference>
<evidence type="ECO:0000256" key="1">
    <source>
        <dbReference type="ARBA" id="ARBA00003314"/>
    </source>
</evidence>
<dbReference type="Gene3D" id="2.170.220.10">
    <property type="match status" value="1"/>
</dbReference>
<comment type="function">
    <text evidence="1">Is required not only for elongation of protein synthesis but also for the initiation of all mRNA translation through initiator tRNA(fMet) aminoacylation.</text>
</comment>
<dbReference type="PANTHER" id="PTHR43326:SF1">
    <property type="entry name" value="METHIONINE--TRNA LIGASE, MITOCHONDRIAL"/>
    <property type="match status" value="1"/>
</dbReference>
<feature type="non-terminal residue" evidence="13">
    <location>
        <position position="331"/>
    </location>
</feature>
<dbReference type="EMBL" id="DSEC01000253">
    <property type="protein sequence ID" value="HER43526.1"/>
    <property type="molecule type" value="Genomic_DNA"/>
</dbReference>
<keyword evidence="7 10" id="KW-0648">Protein biosynthesis</keyword>
<protein>
    <recommendedName>
        <fullName evidence="3">Methionine--tRNA ligase</fullName>
        <ecNumber evidence="2">6.1.1.10</ecNumber>
    </recommendedName>
    <alternativeName>
        <fullName evidence="9">Methionyl-tRNA synthetase</fullName>
    </alternativeName>
</protein>
<feature type="compositionally biased region" description="Basic and acidic residues" evidence="11">
    <location>
        <begin position="38"/>
        <end position="55"/>
    </location>
</feature>
<evidence type="ECO:0000256" key="2">
    <source>
        <dbReference type="ARBA" id="ARBA00012838"/>
    </source>
</evidence>
<gene>
    <name evidence="13" type="ORF">ENO08_03610</name>
</gene>
<keyword evidence="5 10" id="KW-0547">Nucleotide-binding</keyword>
<proteinExistence type="inferred from homology"/>
<dbReference type="PANTHER" id="PTHR43326">
    <property type="entry name" value="METHIONYL-TRNA SYNTHETASE"/>
    <property type="match status" value="1"/>
</dbReference>
<name>A0A7V2AUH5_UNCEI</name>
<dbReference type="GO" id="GO:0005524">
    <property type="term" value="F:ATP binding"/>
    <property type="evidence" value="ECO:0007669"/>
    <property type="project" value="UniProtKB-KW"/>
</dbReference>
<evidence type="ECO:0000313" key="13">
    <source>
        <dbReference type="EMBL" id="HER43526.1"/>
    </source>
</evidence>
<dbReference type="InterPro" id="IPR014729">
    <property type="entry name" value="Rossmann-like_a/b/a_fold"/>
</dbReference>
<keyword evidence="6 10" id="KW-0067">ATP-binding</keyword>
<organism evidence="13">
    <name type="scientific">Eiseniibacteriota bacterium</name>
    <dbReference type="NCBI Taxonomy" id="2212470"/>
    <lineage>
        <taxon>Bacteria</taxon>
        <taxon>Candidatus Eiseniibacteriota</taxon>
    </lineage>
</organism>
<reference evidence="13" key="1">
    <citation type="journal article" date="2020" name="mSystems">
        <title>Genome- and Community-Level Interaction Insights into Carbon Utilization and Element Cycling Functions of Hydrothermarchaeota in Hydrothermal Sediment.</title>
        <authorList>
            <person name="Zhou Z."/>
            <person name="Liu Y."/>
            <person name="Xu W."/>
            <person name="Pan J."/>
            <person name="Luo Z.H."/>
            <person name="Li M."/>
        </authorList>
    </citation>
    <scope>NUCLEOTIDE SEQUENCE [LARGE SCALE GENOMIC DNA]</scope>
    <source>
        <strain evidence="13">SpSt-1233</strain>
    </source>
</reference>
<dbReference type="FunFam" id="2.170.220.10:FF:000002">
    <property type="entry name" value="Methionine--tRNA ligase"/>
    <property type="match status" value="1"/>
</dbReference>
<feature type="region of interest" description="Disordered" evidence="11">
    <location>
        <begin position="1"/>
        <end position="62"/>
    </location>
</feature>
<evidence type="ECO:0000256" key="5">
    <source>
        <dbReference type="ARBA" id="ARBA00022741"/>
    </source>
</evidence>
<evidence type="ECO:0000256" key="10">
    <source>
        <dbReference type="RuleBase" id="RU363039"/>
    </source>
</evidence>
<dbReference type="SUPFAM" id="SSF52374">
    <property type="entry name" value="Nucleotidylyl transferase"/>
    <property type="match status" value="1"/>
</dbReference>
<evidence type="ECO:0000256" key="6">
    <source>
        <dbReference type="ARBA" id="ARBA00022840"/>
    </source>
</evidence>
<dbReference type="Gene3D" id="3.40.50.620">
    <property type="entry name" value="HUPs"/>
    <property type="match status" value="1"/>
</dbReference>
<evidence type="ECO:0000256" key="8">
    <source>
        <dbReference type="ARBA" id="ARBA00023146"/>
    </source>
</evidence>
<dbReference type="InterPro" id="IPR033911">
    <property type="entry name" value="MetRS_core"/>
</dbReference>
<evidence type="ECO:0000256" key="9">
    <source>
        <dbReference type="ARBA" id="ARBA00030904"/>
    </source>
</evidence>
<feature type="compositionally biased region" description="Basic residues" evidence="11">
    <location>
        <begin position="1"/>
        <end position="16"/>
    </location>
</feature>
<dbReference type="AlphaFoldDB" id="A0A7V2AUH5"/>
<comment type="similarity">
    <text evidence="10">Belongs to the class-I aminoacyl-tRNA synthetase family.</text>
</comment>
<dbReference type="CDD" id="cd00814">
    <property type="entry name" value="MetRS_core"/>
    <property type="match status" value="1"/>
</dbReference>
<evidence type="ECO:0000256" key="7">
    <source>
        <dbReference type="ARBA" id="ARBA00022917"/>
    </source>
</evidence>
<feature type="domain" description="Methionyl/Leucyl tRNA synthetase" evidence="12">
    <location>
        <begin position="66"/>
        <end position="211"/>
    </location>
</feature>
<dbReference type="Pfam" id="PF09334">
    <property type="entry name" value="tRNA-synt_1g"/>
    <property type="match status" value="1"/>
</dbReference>
<dbReference type="EC" id="6.1.1.10" evidence="2"/>
<sequence length="331" mass="37934">MNGRARGRTVKGRRAKSMTEGRVRKRKRPPKSGRTAARARETEAAASRGVRDEGGTGRTDSMSEPFYITTAIDYVNQKPHLGTAYEKIGADCMARYMRLRGYDTRFVMGNDEHSTNVEKEAVRRGMDTLEYCREMSGVFTGTWKALNISYDDFIHTTEERHIRSVTELFSRIEKNGYIYKGRYEGLYCESCEEFIVEKDLEGGLCPRHRTEPRKISEENYFFALSRFEERLLEHIAGNPGFIRPKTRENEIVNVIKGGLQDVSISRSGITWGIPLPIDPGHVIYVWFDALTNYISALGFGGDDTSLFERYWPADVHVIGKDILRFHAVYWP</sequence>
<dbReference type="InterPro" id="IPR023457">
    <property type="entry name" value="Met-tRNA_synth_2"/>
</dbReference>
<dbReference type="Proteomes" id="UP000886069">
    <property type="component" value="Unassembled WGS sequence"/>
</dbReference>
<dbReference type="PRINTS" id="PR01041">
    <property type="entry name" value="TRNASYNTHMET"/>
</dbReference>
<dbReference type="GO" id="GO:0004825">
    <property type="term" value="F:methionine-tRNA ligase activity"/>
    <property type="evidence" value="ECO:0007669"/>
    <property type="project" value="UniProtKB-EC"/>
</dbReference>
<keyword evidence="4 10" id="KW-0436">Ligase</keyword>